<accession>J3P222</accession>
<dbReference type="EMBL" id="GL385398">
    <property type="protein sequence ID" value="EJT73714.1"/>
    <property type="molecule type" value="Genomic_DNA"/>
</dbReference>
<dbReference type="EnsemblFungi" id="EJT73714">
    <property type="protein sequence ID" value="EJT73714"/>
    <property type="gene ID" value="GGTG_07570"/>
</dbReference>
<evidence type="ECO:0000313" key="4">
    <source>
        <dbReference type="Proteomes" id="UP000006039"/>
    </source>
</evidence>
<name>J3P222_GAET3</name>
<protein>
    <submittedName>
        <fullName evidence="2 3">Uncharacterized protein</fullName>
    </submittedName>
</protein>
<dbReference type="RefSeq" id="XP_009223658.1">
    <property type="nucleotide sequence ID" value="XM_009225394.1"/>
</dbReference>
<organism evidence="2">
    <name type="scientific">Gaeumannomyces tritici (strain R3-111a-1)</name>
    <name type="common">Wheat and barley take-all root rot fungus</name>
    <name type="synonym">Gaeumannomyces graminis var. tritici</name>
    <dbReference type="NCBI Taxonomy" id="644352"/>
    <lineage>
        <taxon>Eukaryota</taxon>
        <taxon>Fungi</taxon>
        <taxon>Dikarya</taxon>
        <taxon>Ascomycota</taxon>
        <taxon>Pezizomycotina</taxon>
        <taxon>Sordariomycetes</taxon>
        <taxon>Sordariomycetidae</taxon>
        <taxon>Magnaporthales</taxon>
        <taxon>Magnaporthaceae</taxon>
        <taxon>Gaeumannomyces</taxon>
    </lineage>
</organism>
<reference evidence="3" key="4">
    <citation type="journal article" date="2015" name="G3 (Bethesda)">
        <title>Genome sequences of three phytopathogenic species of the Magnaporthaceae family of fungi.</title>
        <authorList>
            <person name="Okagaki L.H."/>
            <person name="Nunes C.C."/>
            <person name="Sailsbery J."/>
            <person name="Clay B."/>
            <person name="Brown D."/>
            <person name="John T."/>
            <person name="Oh Y."/>
            <person name="Young N."/>
            <person name="Fitzgerald M."/>
            <person name="Haas B.J."/>
            <person name="Zeng Q."/>
            <person name="Young S."/>
            <person name="Adiconis X."/>
            <person name="Fan L."/>
            <person name="Levin J.Z."/>
            <person name="Mitchell T.K."/>
            <person name="Okubara P.A."/>
            <person name="Farman M.L."/>
            <person name="Kohn L.M."/>
            <person name="Birren B."/>
            <person name="Ma L.-J."/>
            <person name="Dean R.A."/>
        </authorList>
    </citation>
    <scope>NUCLEOTIDE SEQUENCE</scope>
    <source>
        <strain evidence="3">R3-111a-1</strain>
    </source>
</reference>
<evidence type="ECO:0000313" key="3">
    <source>
        <dbReference type="EnsemblFungi" id="EJT73714"/>
    </source>
</evidence>
<keyword evidence="4" id="KW-1185">Reference proteome</keyword>
<evidence type="ECO:0000313" key="2">
    <source>
        <dbReference type="EMBL" id="EJT73714.1"/>
    </source>
</evidence>
<dbReference type="Proteomes" id="UP000006039">
    <property type="component" value="Unassembled WGS sequence"/>
</dbReference>
<proteinExistence type="predicted"/>
<reference evidence="2" key="2">
    <citation type="submission" date="2010-07" db="EMBL/GenBank/DDBJ databases">
        <authorList>
            <consortium name="The Broad Institute Genome Sequencing Platform"/>
            <consortium name="Broad Institute Genome Sequencing Center for Infectious Disease"/>
            <person name="Ma L.-J."/>
            <person name="Dead R."/>
            <person name="Young S."/>
            <person name="Zeng Q."/>
            <person name="Koehrsen M."/>
            <person name="Alvarado L."/>
            <person name="Berlin A."/>
            <person name="Chapman S.B."/>
            <person name="Chen Z."/>
            <person name="Freedman E."/>
            <person name="Gellesch M."/>
            <person name="Goldberg J."/>
            <person name="Griggs A."/>
            <person name="Gujja S."/>
            <person name="Heilman E.R."/>
            <person name="Heiman D."/>
            <person name="Hepburn T."/>
            <person name="Howarth C."/>
            <person name="Jen D."/>
            <person name="Larson L."/>
            <person name="Mehta T."/>
            <person name="Neiman D."/>
            <person name="Pearson M."/>
            <person name="Roberts A."/>
            <person name="Saif S."/>
            <person name="Shea T."/>
            <person name="Shenoy N."/>
            <person name="Sisk P."/>
            <person name="Stolte C."/>
            <person name="Sykes S."/>
            <person name="Walk T."/>
            <person name="White J."/>
            <person name="Yandava C."/>
            <person name="Haas B."/>
            <person name="Nusbaum C."/>
            <person name="Birren B."/>
        </authorList>
    </citation>
    <scope>NUCLEOTIDE SEQUENCE</scope>
    <source>
        <strain evidence="2">R3-111a-1</strain>
    </source>
</reference>
<gene>
    <name evidence="3" type="primary">20348028</name>
    <name evidence="2" type="ORF">GGTG_07570</name>
</gene>
<reference evidence="3" key="5">
    <citation type="submission" date="2018-04" db="UniProtKB">
        <authorList>
            <consortium name="EnsemblFungi"/>
        </authorList>
    </citation>
    <scope>IDENTIFICATION</scope>
    <source>
        <strain evidence="3">R3-111a-1</strain>
    </source>
</reference>
<reference evidence="2" key="3">
    <citation type="submission" date="2010-09" db="EMBL/GenBank/DDBJ databases">
        <title>Annotation of Gaeumannomyces graminis var. tritici R3-111a-1.</title>
        <authorList>
            <consortium name="The Broad Institute Genome Sequencing Platform"/>
            <person name="Ma L.-J."/>
            <person name="Dead R."/>
            <person name="Young S.K."/>
            <person name="Zeng Q."/>
            <person name="Gargeya S."/>
            <person name="Fitzgerald M."/>
            <person name="Haas B."/>
            <person name="Abouelleil A."/>
            <person name="Alvarado L."/>
            <person name="Arachchi H.M."/>
            <person name="Berlin A."/>
            <person name="Brown A."/>
            <person name="Chapman S.B."/>
            <person name="Chen Z."/>
            <person name="Dunbar C."/>
            <person name="Freedman E."/>
            <person name="Gearin G."/>
            <person name="Gellesch M."/>
            <person name="Goldberg J."/>
            <person name="Griggs A."/>
            <person name="Gujja S."/>
            <person name="Heiman D."/>
            <person name="Howarth C."/>
            <person name="Larson L."/>
            <person name="Lui A."/>
            <person name="MacDonald P.J.P."/>
            <person name="Mehta T."/>
            <person name="Montmayeur A."/>
            <person name="Murphy C."/>
            <person name="Neiman D."/>
            <person name="Pearson M."/>
            <person name="Priest M."/>
            <person name="Roberts A."/>
            <person name="Saif S."/>
            <person name="Shea T."/>
            <person name="Shenoy N."/>
            <person name="Sisk P."/>
            <person name="Stolte C."/>
            <person name="Sykes S."/>
            <person name="Yandava C."/>
            <person name="Wortman J."/>
            <person name="Nusbaum C."/>
            <person name="Birren B."/>
        </authorList>
    </citation>
    <scope>NUCLEOTIDE SEQUENCE</scope>
    <source>
        <strain evidence="2">R3-111a-1</strain>
    </source>
</reference>
<sequence length="146" mass="16400">MFQNREPTRRQYKIKLEFLHFISLTGTAKATLSREHKYCVDDEPMRPRVVRSPDPAPDTSKKIVKANFKGSRFKKVKAADSSSAPGSLLVVGLAFGCSDLLFTLLALDILMECCFFYFEVDTTKRGHLPILEPGVSLAAERPFAMQ</sequence>
<dbReference type="HOGENOM" id="CLU_1777576_0_0_1"/>
<keyword evidence="1" id="KW-0812">Transmembrane</keyword>
<reference evidence="4" key="1">
    <citation type="submission" date="2010-07" db="EMBL/GenBank/DDBJ databases">
        <title>The genome sequence of Gaeumannomyces graminis var. tritici strain R3-111a-1.</title>
        <authorList>
            <consortium name="The Broad Institute Genome Sequencing Platform"/>
            <person name="Ma L.-J."/>
            <person name="Dead R."/>
            <person name="Young S."/>
            <person name="Zeng Q."/>
            <person name="Koehrsen M."/>
            <person name="Alvarado L."/>
            <person name="Berlin A."/>
            <person name="Chapman S.B."/>
            <person name="Chen Z."/>
            <person name="Freedman E."/>
            <person name="Gellesch M."/>
            <person name="Goldberg J."/>
            <person name="Griggs A."/>
            <person name="Gujja S."/>
            <person name="Heilman E.R."/>
            <person name="Heiman D."/>
            <person name="Hepburn T."/>
            <person name="Howarth C."/>
            <person name="Jen D."/>
            <person name="Larson L."/>
            <person name="Mehta T."/>
            <person name="Neiman D."/>
            <person name="Pearson M."/>
            <person name="Roberts A."/>
            <person name="Saif S."/>
            <person name="Shea T."/>
            <person name="Shenoy N."/>
            <person name="Sisk P."/>
            <person name="Stolte C."/>
            <person name="Sykes S."/>
            <person name="Walk T."/>
            <person name="White J."/>
            <person name="Yandava C."/>
            <person name="Haas B."/>
            <person name="Nusbaum C."/>
            <person name="Birren B."/>
        </authorList>
    </citation>
    <scope>NUCLEOTIDE SEQUENCE [LARGE SCALE GENOMIC DNA]</scope>
    <source>
        <strain evidence="4">R3-111a-1</strain>
    </source>
</reference>
<dbReference type="AlphaFoldDB" id="J3P222"/>
<feature type="transmembrane region" description="Helical" evidence="1">
    <location>
        <begin position="84"/>
        <end position="107"/>
    </location>
</feature>
<evidence type="ECO:0000256" key="1">
    <source>
        <dbReference type="SAM" id="Phobius"/>
    </source>
</evidence>
<dbReference type="GeneID" id="20348028"/>
<keyword evidence="1" id="KW-0472">Membrane</keyword>
<dbReference type="VEuPathDB" id="FungiDB:GGTG_07570"/>
<keyword evidence="1" id="KW-1133">Transmembrane helix</keyword>